<evidence type="ECO:0000256" key="6">
    <source>
        <dbReference type="ARBA" id="ARBA00029467"/>
    </source>
</evidence>
<dbReference type="GO" id="GO:0012505">
    <property type="term" value="C:endomembrane system"/>
    <property type="evidence" value="ECO:0007669"/>
    <property type="project" value="UniProtKB-SubCell"/>
</dbReference>
<keyword evidence="9" id="KW-1185">Reference proteome</keyword>
<evidence type="ECO:0000313" key="8">
    <source>
        <dbReference type="EMBL" id="KAK9732481.1"/>
    </source>
</evidence>
<keyword evidence="5 7" id="KW-0472">Membrane</keyword>
<reference evidence="8" key="1">
    <citation type="submission" date="2024-03" db="EMBL/GenBank/DDBJ databases">
        <title>WGS assembly of Saponaria officinalis var. Norfolk2.</title>
        <authorList>
            <person name="Jenkins J."/>
            <person name="Shu S."/>
            <person name="Grimwood J."/>
            <person name="Barry K."/>
            <person name="Goodstein D."/>
            <person name="Schmutz J."/>
            <person name="Leebens-Mack J."/>
            <person name="Osbourn A."/>
        </authorList>
    </citation>
    <scope>NUCLEOTIDE SEQUENCE [LARGE SCALE GENOMIC DNA]</scope>
    <source>
        <strain evidence="8">JIC</strain>
    </source>
</reference>
<keyword evidence="3" id="KW-0732">Signal</keyword>
<sequence length="213" mass="22915">MNTKSVVTCSFVIFFGLLSTLLGFLAEAKRIKVSQVKVESSGVCSYPGSPAYGLGVASAICLLVARLIISHQSGSFCCCRRQTITYTSTLHWTVSVLCCIVSCFTYVVAFFVLSVGAVLNSKYEAQPVYIDSDGTSSCYVVGTGIFAMASVLSLASVTIDILYFSSEKNVDSRFNSTTSPNQGGIAMGQAQVPPISHDPVFVQEDTYVRRQFP</sequence>
<evidence type="ECO:0000256" key="4">
    <source>
        <dbReference type="ARBA" id="ARBA00022989"/>
    </source>
</evidence>
<keyword evidence="2 7" id="KW-0812">Transmembrane</keyword>
<dbReference type="AlphaFoldDB" id="A0AAW1LH42"/>
<dbReference type="InterPro" id="IPR009606">
    <property type="entry name" value="DEAL/Modifying_wall_lignin1/2"/>
</dbReference>
<evidence type="ECO:0000256" key="2">
    <source>
        <dbReference type="ARBA" id="ARBA00022692"/>
    </source>
</evidence>
<feature type="transmembrane region" description="Helical" evidence="7">
    <location>
        <begin position="139"/>
        <end position="164"/>
    </location>
</feature>
<evidence type="ECO:0000256" key="7">
    <source>
        <dbReference type="SAM" id="Phobius"/>
    </source>
</evidence>
<accession>A0AAW1LH42</accession>
<name>A0AAW1LH42_SAPOF</name>
<evidence type="ECO:0000256" key="3">
    <source>
        <dbReference type="ARBA" id="ARBA00022729"/>
    </source>
</evidence>
<dbReference type="Proteomes" id="UP001443914">
    <property type="component" value="Unassembled WGS sequence"/>
</dbReference>
<dbReference type="InterPro" id="IPR052222">
    <property type="entry name" value="DESIGUAL"/>
</dbReference>
<gene>
    <name evidence="8" type="ORF">RND81_04G003000</name>
</gene>
<comment type="caution">
    <text evidence="8">The sequence shown here is derived from an EMBL/GenBank/DDBJ whole genome shotgun (WGS) entry which is preliminary data.</text>
</comment>
<proteinExistence type="inferred from homology"/>
<evidence type="ECO:0000313" key="9">
    <source>
        <dbReference type="Proteomes" id="UP001443914"/>
    </source>
</evidence>
<comment type="similarity">
    <text evidence="6">Belongs to the DESIGUAL family.</text>
</comment>
<organism evidence="8 9">
    <name type="scientific">Saponaria officinalis</name>
    <name type="common">Common soapwort</name>
    <name type="synonym">Lychnis saponaria</name>
    <dbReference type="NCBI Taxonomy" id="3572"/>
    <lineage>
        <taxon>Eukaryota</taxon>
        <taxon>Viridiplantae</taxon>
        <taxon>Streptophyta</taxon>
        <taxon>Embryophyta</taxon>
        <taxon>Tracheophyta</taxon>
        <taxon>Spermatophyta</taxon>
        <taxon>Magnoliopsida</taxon>
        <taxon>eudicotyledons</taxon>
        <taxon>Gunneridae</taxon>
        <taxon>Pentapetalae</taxon>
        <taxon>Caryophyllales</taxon>
        <taxon>Caryophyllaceae</taxon>
        <taxon>Caryophylleae</taxon>
        <taxon>Saponaria</taxon>
    </lineage>
</organism>
<evidence type="ECO:0000256" key="1">
    <source>
        <dbReference type="ARBA" id="ARBA00004127"/>
    </source>
</evidence>
<keyword evidence="4 7" id="KW-1133">Transmembrane helix</keyword>
<dbReference type="Pfam" id="PF06749">
    <property type="entry name" value="DUF1218"/>
    <property type="match status" value="1"/>
</dbReference>
<protein>
    <submittedName>
        <fullName evidence="8">Uncharacterized protein</fullName>
    </submittedName>
</protein>
<comment type="subcellular location">
    <subcellularLocation>
        <location evidence="1">Endomembrane system</location>
        <topology evidence="1">Multi-pass membrane protein</topology>
    </subcellularLocation>
</comment>
<evidence type="ECO:0000256" key="5">
    <source>
        <dbReference type="ARBA" id="ARBA00023136"/>
    </source>
</evidence>
<dbReference type="EMBL" id="JBDFQZ010000004">
    <property type="protein sequence ID" value="KAK9732481.1"/>
    <property type="molecule type" value="Genomic_DNA"/>
</dbReference>
<feature type="transmembrane region" description="Helical" evidence="7">
    <location>
        <begin position="90"/>
        <end position="119"/>
    </location>
</feature>
<dbReference type="PANTHER" id="PTHR31769">
    <property type="entry name" value="OS07G0462200 PROTEIN-RELATED"/>
    <property type="match status" value="1"/>
</dbReference>
<feature type="transmembrane region" description="Helical" evidence="7">
    <location>
        <begin position="52"/>
        <end position="69"/>
    </location>
</feature>